<dbReference type="Proteomes" id="UP000287651">
    <property type="component" value="Unassembled WGS sequence"/>
</dbReference>
<dbReference type="PANTHER" id="PTHR31140:SF2">
    <property type="entry name" value="B3 DOMAIN-CONTAINING TRANSCRIPTION FACTOR NGA2"/>
    <property type="match status" value="1"/>
</dbReference>
<keyword evidence="2" id="KW-0805">Transcription regulation</keyword>
<evidence type="ECO:0000313" key="8">
    <source>
        <dbReference type="Proteomes" id="UP000287651"/>
    </source>
</evidence>
<proteinExistence type="predicted"/>
<evidence type="ECO:0000256" key="3">
    <source>
        <dbReference type="ARBA" id="ARBA00023125"/>
    </source>
</evidence>
<evidence type="ECO:0000256" key="4">
    <source>
        <dbReference type="ARBA" id="ARBA00023163"/>
    </source>
</evidence>
<evidence type="ECO:0000259" key="6">
    <source>
        <dbReference type="PROSITE" id="PS50863"/>
    </source>
</evidence>
<comment type="caution">
    <text evidence="7">The sequence shown here is derived from an EMBL/GenBank/DDBJ whole genome shotgun (WGS) entry which is preliminary data.</text>
</comment>
<dbReference type="AlphaFoldDB" id="A0A426XH91"/>
<evidence type="ECO:0000313" key="7">
    <source>
        <dbReference type="EMBL" id="RRT38848.1"/>
    </source>
</evidence>
<dbReference type="GO" id="GO:0005634">
    <property type="term" value="C:nucleus"/>
    <property type="evidence" value="ECO:0007669"/>
    <property type="project" value="UniProtKB-SubCell"/>
</dbReference>
<organism evidence="7 8">
    <name type="scientific">Ensete ventricosum</name>
    <name type="common">Abyssinian banana</name>
    <name type="synonym">Musa ensete</name>
    <dbReference type="NCBI Taxonomy" id="4639"/>
    <lineage>
        <taxon>Eukaryota</taxon>
        <taxon>Viridiplantae</taxon>
        <taxon>Streptophyta</taxon>
        <taxon>Embryophyta</taxon>
        <taxon>Tracheophyta</taxon>
        <taxon>Spermatophyta</taxon>
        <taxon>Magnoliopsida</taxon>
        <taxon>Liliopsida</taxon>
        <taxon>Zingiberales</taxon>
        <taxon>Musaceae</taxon>
        <taxon>Ensete</taxon>
    </lineage>
</organism>
<dbReference type="InterPro" id="IPR003340">
    <property type="entry name" value="B3_DNA-bd"/>
</dbReference>
<dbReference type="SUPFAM" id="SSF101936">
    <property type="entry name" value="DNA-binding pseudobarrel domain"/>
    <property type="match status" value="1"/>
</dbReference>
<name>A0A426XH91_ENSVE</name>
<dbReference type="Pfam" id="PF02362">
    <property type="entry name" value="B3"/>
    <property type="match status" value="1"/>
</dbReference>
<gene>
    <name evidence="7" type="ORF">B296_00040515</name>
</gene>
<dbReference type="FunFam" id="2.40.330.10:FF:000002">
    <property type="entry name" value="B3 domain-containing protein"/>
    <property type="match status" value="1"/>
</dbReference>
<feature type="domain" description="TF-B3" evidence="6">
    <location>
        <begin position="76"/>
        <end position="181"/>
    </location>
</feature>
<dbReference type="CDD" id="cd10017">
    <property type="entry name" value="B3_DNA"/>
    <property type="match status" value="1"/>
</dbReference>
<evidence type="ECO:0000256" key="1">
    <source>
        <dbReference type="ARBA" id="ARBA00004123"/>
    </source>
</evidence>
<dbReference type="InterPro" id="IPR044800">
    <property type="entry name" value="LEC2-like"/>
</dbReference>
<keyword evidence="3" id="KW-0238">DNA-binding</keyword>
<dbReference type="SMART" id="SM01019">
    <property type="entry name" value="B3"/>
    <property type="match status" value="1"/>
</dbReference>
<dbReference type="EMBL" id="AMZH03020793">
    <property type="protein sequence ID" value="RRT38848.1"/>
    <property type="molecule type" value="Genomic_DNA"/>
</dbReference>
<evidence type="ECO:0000256" key="2">
    <source>
        <dbReference type="ARBA" id="ARBA00023015"/>
    </source>
</evidence>
<dbReference type="GO" id="GO:0003677">
    <property type="term" value="F:DNA binding"/>
    <property type="evidence" value="ECO:0007669"/>
    <property type="project" value="UniProtKB-KW"/>
</dbReference>
<sequence length="352" mass="38467">MEFTARRSDGFYMTEEEKHEEAFQHPFFIPLSSSSSSPSTSAAFGCHVGPSDRAGNGAAGDGGNESNFFTEKEHMFDKVVTPSDVGKLNRLVIPKQHAERYFPLDPTANEKGLLLSFEDRTGKSWRFRYSYWNSSQSYVMTKGWSRFVKEKRLDAGDVVSFGRGVGESGRDHLYIDWKRRQENHDLPRVPRAPLTGLSMARPLGPWGVSRFFIPPAAIYDHHRPGFGYSPMSSGASSGGQFLFVGSTSAGPPQFGVQAGSRSGQPMVLNSLPLVRSQAQAAAKRVRLFGVNLDCPESKGNAQLPSGLSAASAPHLQSSSTLQFLPLPHGRTESSVAPSSTITDHRLSLDLDL</sequence>
<protein>
    <recommendedName>
        <fullName evidence="6">TF-B3 domain-containing protein</fullName>
    </recommendedName>
</protein>
<keyword evidence="5" id="KW-0539">Nucleus</keyword>
<evidence type="ECO:0000256" key="5">
    <source>
        <dbReference type="ARBA" id="ARBA00023242"/>
    </source>
</evidence>
<dbReference type="GO" id="GO:0003700">
    <property type="term" value="F:DNA-binding transcription factor activity"/>
    <property type="evidence" value="ECO:0007669"/>
    <property type="project" value="InterPro"/>
</dbReference>
<dbReference type="Gene3D" id="2.40.330.10">
    <property type="entry name" value="DNA-binding pseudobarrel domain"/>
    <property type="match status" value="1"/>
</dbReference>
<accession>A0A426XH91</accession>
<keyword evidence="4" id="KW-0804">Transcription</keyword>
<dbReference type="PROSITE" id="PS50863">
    <property type="entry name" value="B3"/>
    <property type="match status" value="1"/>
</dbReference>
<reference evidence="7 8" key="1">
    <citation type="journal article" date="2014" name="Agronomy (Basel)">
        <title>A Draft Genome Sequence for Ensete ventricosum, the Drought-Tolerant Tree Against Hunger.</title>
        <authorList>
            <person name="Harrison J."/>
            <person name="Moore K.A."/>
            <person name="Paszkiewicz K."/>
            <person name="Jones T."/>
            <person name="Grant M."/>
            <person name="Ambacheew D."/>
            <person name="Muzemil S."/>
            <person name="Studholme D.J."/>
        </authorList>
    </citation>
    <scope>NUCLEOTIDE SEQUENCE [LARGE SCALE GENOMIC DNA]</scope>
</reference>
<comment type="subcellular location">
    <subcellularLocation>
        <location evidence="1">Nucleus</location>
    </subcellularLocation>
</comment>
<dbReference type="InterPro" id="IPR015300">
    <property type="entry name" value="DNA-bd_pseudobarrel_sf"/>
</dbReference>
<dbReference type="PANTHER" id="PTHR31140">
    <property type="entry name" value="B3 DOMAIN-CONTAINING TRANSCRIPTION FACTOR ABI3"/>
    <property type="match status" value="1"/>
</dbReference>